<dbReference type="Gene3D" id="2.40.420.20">
    <property type="match status" value="1"/>
</dbReference>
<sequence>MLAAGTVVALAGGAVAVGVAADGSAGESAGAAPPPPATTAVTRQTLVDRETKTGELGYGTPRALDSRYNGTLTWLSATGSTVTRGKALYRVDDTPVVLLYGSLPAYRTLRSGVDGRDVEQFERNLTELGYTGFTVDQEFTSATADAVRAWQDDLGVPETGQVEPGRIVYAAGTVRVASQGAEVGDAVGPGRAVLSVTGTARLVTCTLDIDDQRLARKGAEVTITLPDGKRTTGRIGAVETVIQTSAGAAGQDPVTETKIEVSVTGDDPAALTGFEQAAVDVGFVAAERADVLTVPVAALLALAEGGYGLQVVDDAGTRIVAVKTGLFAAGRVEVSGDAVVEGLTVGMPGD</sequence>
<proteinExistence type="predicted"/>
<dbReference type="InterPro" id="IPR050465">
    <property type="entry name" value="UPF0194_transport"/>
</dbReference>
<keyword evidence="3" id="KW-0732">Signal</keyword>
<feature type="signal peptide" evidence="3">
    <location>
        <begin position="1"/>
        <end position="20"/>
    </location>
</feature>
<dbReference type="EMBL" id="WVUH01000085">
    <property type="protein sequence ID" value="MBO4206800.1"/>
    <property type="molecule type" value="Genomic_DNA"/>
</dbReference>
<dbReference type="Pfam" id="PF01471">
    <property type="entry name" value="PG_binding_1"/>
    <property type="match status" value="1"/>
</dbReference>
<evidence type="ECO:0000313" key="6">
    <source>
        <dbReference type="Proteomes" id="UP000823521"/>
    </source>
</evidence>
<dbReference type="InterPro" id="IPR002477">
    <property type="entry name" value="Peptidoglycan-bd-like"/>
</dbReference>
<organism evidence="5 6">
    <name type="scientific">Micromonospora echinofusca</name>
    <dbReference type="NCBI Taxonomy" id="47858"/>
    <lineage>
        <taxon>Bacteria</taxon>
        <taxon>Bacillati</taxon>
        <taxon>Actinomycetota</taxon>
        <taxon>Actinomycetes</taxon>
        <taxon>Micromonosporales</taxon>
        <taxon>Micromonosporaceae</taxon>
        <taxon>Micromonospora</taxon>
    </lineage>
</organism>
<comment type="caution">
    <text evidence="5">The sequence shown here is derived from an EMBL/GenBank/DDBJ whole genome shotgun (WGS) entry which is preliminary data.</text>
</comment>
<feature type="chain" id="PRO_5046228357" evidence="3">
    <location>
        <begin position="21"/>
        <end position="350"/>
    </location>
</feature>
<name>A0ABS3VQI2_MICEH</name>
<evidence type="ECO:0000256" key="1">
    <source>
        <dbReference type="ARBA" id="ARBA00004196"/>
    </source>
</evidence>
<dbReference type="Gene3D" id="1.10.101.10">
    <property type="entry name" value="PGBD-like superfamily/PGBD"/>
    <property type="match status" value="1"/>
</dbReference>
<reference evidence="5 6" key="1">
    <citation type="submission" date="2019-12" db="EMBL/GenBank/DDBJ databases">
        <title>Whole genome sequencing of endophytic Actinobacterium Micromonospora sp. MPMI6T.</title>
        <authorList>
            <person name="Evv R."/>
            <person name="Podile A.R."/>
        </authorList>
    </citation>
    <scope>NUCLEOTIDE SEQUENCE [LARGE SCALE GENOMIC DNA]</scope>
    <source>
        <strain evidence="5 6">MPMI6</strain>
    </source>
</reference>
<feature type="domain" description="Peptidoglycan binding-like" evidence="4">
    <location>
        <begin position="115"/>
        <end position="163"/>
    </location>
</feature>
<comment type="subcellular location">
    <subcellularLocation>
        <location evidence="1">Cell envelope</location>
    </subcellularLocation>
</comment>
<evidence type="ECO:0000259" key="4">
    <source>
        <dbReference type="Pfam" id="PF01471"/>
    </source>
</evidence>
<evidence type="ECO:0000313" key="5">
    <source>
        <dbReference type="EMBL" id="MBO4206800.1"/>
    </source>
</evidence>
<dbReference type="PANTHER" id="PTHR32347:SF27">
    <property type="entry name" value="RND EFFLUX PUMP MEMBRANE FUSION PROTEIN BARREL-SANDWICH DOMAIN-CONTAINING PROTEIN"/>
    <property type="match status" value="1"/>
</dbReference>
<dbReference type="Proteomes" id="UP000823521">
    <property type="component" value="Unassembled WGS sequence"/>
</dbReference>
<evidence type="ECO:0000256" key="2">
    <source>
        <dbReference type="ARBA" id="ARBA00023054"/>
    </source>
</evidence>
<dbReference type="SUPFAM" id="SSF47090">
    <property type="entry name" value="PGBD-like"/>
    <property type="match status" value="1"/>
</dbReference>
<keyword evidence="2" id="KW-0175">Coiled coil</keyword>
<protein>
    <submittedName>
        <fullName evidence="5">Efflux RND transporter periplasmic adaptor subunit</fullName>
    </submittedName>
</protein>
<dbReference type="InterPro" id="IPR036365">
    <property type="entry name" value="PGBD-like_sf"/>
</dbReference>
<dbReference type="InterPro" id="IPR036366">
    <property type="entry name" value="PGBDSf"/>
</dbReference>
<keyword evidence="6" id="KW-1185">Reference proteome</keyword>
<evidence type="ECO:0000256" key="3">
    <source>
        <dbReference type="SAM" id="SignalP"/>
    </source>
</evidence>
<gene>
    <name evidence="5" type="ORF">GSF22_12415</name>
</gene>
<dbReference type="PANTHER" id="PTHR32347">
    <property type="entry name" value="EFFLUX SYSTEM COMPONENT YKNX-RELATED"/>
    <property type="match status" value="1"/>
</dbReference>
<accession>A0ABS3VQI2</accession>